<sequence length="341" mass="37903">MSNMRAPLLSIIIPVYNADRFIGKCLDSLICQFDAAEVEIVCVNDGSEDRSGVILATYVGQYASLIVETQENQGVSAARNAGIRRASGHYVMFVDGDDWLCADAAENLLPILRSLQYDCVFFGLRESGAPGDEPCAESRSIEGVKGGPDDVAAAILGFQSPFQGYAPGKVIRRSILLAGPSIMFDERVSILEDEWFWINASCRCERAFILNESFYVYRRRQGSLSSGLNEDRSRQELCMRRRVHKYVRIHYPRQERLARGRAAQCVAGLVRYYYVHEDNASLRSIRSAWKAYPGSTLLLLPGVPVGRKVSVLLCDAAMALHVSPILLKPLRSLLSEGMPEQ</sequence>
<dbReference type="CDD" id="cd00761">
    <property type="entry name" value="Glyco_tranf_GTA_type"/>
    <property type="match status" value="1"/>
</dbReference>
<proteinExistence type="predicted"/>
<gene>
    <name evidence="4" type="ORF">C2L71_10380</name>
</gene>
<organism evidence="4 5">
    <name type="scientific">Enteroscipio rubneri</name>
    <dbReference type="NCBI Taxonomy" id="2070686"/>
    <lineage>
        <taxon>Bacteria</taxon>
        <taxon>Bacillati</taxon>
        <taxon>Actinomycetota</taxon>
        <taxon>Coriobacteriia</taxon>
        <taxon>Eggerthellales</taxon>
        <taxon>Eggerthellaceae</taxon>
        <taxon>Enteroscipio</taxon>
    </lineage>
</organism>
<evidence type="ECO:0000256" key="1">
    <source>
        <dbReference type="ARBA" id="ARBA00022676"/>
    </source>
</evidence>
<evidence type="ECO:0000313" key="4">
    <source>
        <dbReference type="EMBL" id="PNV66938.1"/>
    </source>
</evidence>
<dbReference type="GO" id="GO:0016757">
    <property type="term" value="F:glycosyltransferase activity"/>
    <property type="evidence" value="ECO:0007669"/>
    <property type="project" value="UniProtKB-KW"/>
</dbReference>
<name>A0A2K2U9Q2_9ACTN</name>
<protein>
    <recommendedName>
        <fullName evidence="3">Glycosyltransferase 2-like domain-containing protein</fullName>
    </recommendedName>
</protein>
<dbReference type="Proteomes" id="UP000236197">
    <property type="component" value="Unassembled WGS sequence"/>
</dbReference>
<accession>A0A2K2U9Q2</accession>
<evidence type="ECO:0000259" key="3">
    <source>
        <dbReference type="Pfam" id="PF00535"/>
    </source>
</evidence>
<keyword evidence="2" id="KW-0808">Transferase</keyword>
<dbReference type="EMBL" id="PPEK01000015">
    <property type="protein sequence ID" value="PNV66938.1"/>
    <property type="molecule type" value="Genomic_DNA"/>
</dbReference>
<keyword evidence="5" id="KW-1185">Reference proteome</keyword>
<keyword evidence="1" id="KW-0328">Glycosyltransferase</keyword>
<dbReference type="SUPFAM" id="SSF53448">
    <property type="entry name" value="Nucleotide-diphospho-sugar transferases"/>
    <property type="match status" value="1"/>
</dbReference>
<evidence type="ECO:0000313" key="5">
    <source>
        <dbReference type="Proteomes" id="UP000236197"/>
    </source>
</evidence>
<evidence type="ECO:0000256" key="2">
    <source>
        <dbReference type="ARBA" id="ARBA00022679"/>
    </source>
</evidence>
<dbReference type="Gene3D" id="3.90.550.10">
    <property type="entry name" value="Spore Coat Polysaccharide Biosynthesis Protein SpsA, Chain A"/>
    <property type="match status" value="1"/>
</dbReference>
<dbReference type="PANTHER" id="PTHR22916:SF51">
    <property type="entry name" value="GLYCOSYLTRANSFERASE EPSH-RELATED"/>
    <property type="match status" value="1"/>
</dbReference>
<dbReference type="InterPro" id="IPR001173">
    <property type="entry name" value="Glyco_trans_2-like"/>
</dbReference>
<dbReference type="AlphaFoldDB" id="A0A2K2U9Q2"/>
<reference evidence="5" key="1">
    <citation type="submission" date="2018-01" db="EMBL/GenBank/DDBJ databases">
        <title>Rubneribacter badeniensis gen. nov., sp. nov., and Colonibacter rubneri, gen. nov., sp. nov., WGS of new members of the Eggerthellaceae.</title>
        <authorList>
            <person name="Danylec N."/>
            <person name="Stoll D.A."/>
            <person name="Doetsch A."/>
            <person name="Kulling S.E."/>
            <person name="Huch M."/>
        </authorList>
    </citation>
    <scope>NUCLEOTIDE SEQUENCE [LARGE SCALE GENOMIC DNA]</scope>
    <source>
        <strain evidence="5">ResAG-96</strain>
    </source>
</reference>
<dbReference type="PANTHER" id="PTHR22916">
    <property type="entry name" value="GLYCOSYLTRANSFERASE"/>
    <property type="match status" value="1"/>
</dbReference>
<comment type="caution">
    <text evidence="4">The sequence shown here is derived from an EMBL/GenBank/DDBJ whole genome shotgun (WGS) entry which is preliminary data.</text>
</comment>
<feature type="domain" description="Glycosyltransferase 2-like" evidence="3">
    <location>
        <begin position="10"/>
        <end position="128"/>
    </location>
</feature>
<dbReference type="InterPro" id="IPR029044">
    <property type="entry name" value="Nucleotide-diphossugar_trans"/>
</dbReference>
<dbReference type="Pfam" id="PF00535">
    <property type="entry name" value="Glycos_transf_2"/>
    <property type="match status" value="1"/>
</dbReference>